<dbReference type="KEGG" id="brv:CFK39_15685"/>
<organism evidence="1 2">
    <name type="scientific">Brachybacterium avium</name>
    <dbReference type="NCBI Taxonomy" id="2017485"/>
    <lineage>
        <taxon>Bacteria</taxon>
        <taxon>Bacillati</taxon>
        <taxon>Actinomycetota</taxon>
        <taxon>Actinomycetes</taxon>
        <taxon>Micrococcales</taxon>
        <taxon>Dermabacteraceae</taxon>
        <taxon>Brachybacterium</taxon>
    </lineage>
</organism>
<proteinExistence type="predicted"/>
<gene>
    <name evidence="1" type="ORF">CFK39_15685</name>
</gene>
<accession>A0A220UGC6</accession>
<protein>
    <submittedName>
        <fullName evidence="1">Uncharacterized protein</fullName>
    </submittedName>
</protein>
<name>A0A220UGC6_9MICO</name>
<geneLocation type="plasmid" evidence="2">
    <name>unnamed1 sequence</name>
</geneLocation>
<keyword evidence="1" id="KW-0614">Plasmid</keyword>
<keyword evidence="2" id="KW-1185">Reference proteome</keyword>
<dbReference type="AlphaFoldDB" id="A0A220UGC6"/>
<dbReference type="Proteomes" id="UP000198398">
    <property type="component" value="Plasmid unnamed1"/>
</dbReference>
<evidence type="ECO:0000313" key="1">
    <source>
        <dbReference type="EMBL" id="ASK67284.1"/>
    </source>
</evidence>
<evidence type="ECO:0000313" key="2">
    <source>
        <dbReference type="Proteomes" id="UP000198398"/>
    </source>
</evidence>
<dbReference type="EMBL" id="CP022317">
    <property type="protein sequence ID" value="ASK67284.1"/>
    <property type="molecule type" value="Genomic_DNA"/>
</dbReference>
<reference evidence="1 2" key="1">
    <citation type="submission" date="2017-07" db="EMBL/GenBank/DDBJ databases">
        <title>Brachybacterium sp. VR2415.</title>
        <authorList>
            <person name="Tak E.J."/>
            <person name="Bae J.-W."/>
        </authorList>
    </citation>
    <scope>NUCLEOTIDE SEQUENCE [LARGE SCALE GENOMIC DNA]</scope>
    <source>
        <strain evidence="1 2">VR2415</strain>
        <plasmid evidence="2">unnamed1 sequence</plasmid>
    </source>
</reference>
<sequence>MSATTLIPACPACQHGHHDSCTAATTQQAQSEPSPCQCHLDHHDRPTQLDLFTLLEGDLS</sequence>